<protein>
    <submittedName>
        <fullName evidence="1">Uncharacterized protein</fullName>
    </submittedName>
</protein>
<dbReference type="EMBL" id="MN740699">
    <property type="protein sequence ID" value="QHU08842.1"/>
    <property type="molecule type" value="Genomic_DNA"/>
</dbReference>
<organism evidence="1">
    <name type="scientific">viral metagenome</name>
    <dbReference type="NCBI Taxonomy" id="1070528"/>
    <lineage>
        <taxon>unclassified sequences</taxon>
        <taxon>metagenomes</taxon>
        <taxon>organismal metagenomes</taxon>
    </lineage>
</organism>
<name>A0A6C0JSW4_9ZZZZ</name>
<proteinExistence type="predicted"/>
<dbReference type="AlphaFoldDB" id="A0A6C0JSW4"/>
<sequence>MIAVKIFKDLEFIFSIKTTPEQRQDYINEINEAIKSSDSIVKIDNSIFRIINEKNIREIYQKEKELELKLNLDIPSWVEIDWTKTVQNCLNDEGYERHFNGGKYTSLWSNGYYIFRIN</sequence>
<reference evidence="1" key="1">
    <citation type="journal article" date="2020" name="Nature">
        <title>Giant virus diversity and host interactions through global metagenomics.</title>
        <authorList>
            <person name="Schulz F."/>
            <person name="Roux S."/>
            <person name="Paez-Espino D."/>
            <person name="Jungbluth S."/>
            <person name="Walsh D.A."/>
            <person name="Denef V.J."/>
            <person name="McMahon K.D."/>
            <person name="Konstantinidis K.T."/>
            <person name="Eloe-Fadrosh E.A."/>
            <person name="Kyrpides N.C."/>
            <person name="Woyke T."/>
        </authorList>
    </citation>
    <scope>NUCLEOTIDE SEQUENCE</scope>
    <source>
        <strain evidence="1">GVMAG-S-1064190-84</strain>
    </source>
</reference>
<evidence type="ECO:0000313" key="1">
    <source>
        <dbReference type="EMBL" id="QHU08842.1"/>
    </source>
</evidence>
<accession>A0A6C0JSW4</accession>